<keyword evidence="2" id="KW-1185">Reference proteome</keyword>
<dbReference type="HOGENOM" id="CLU_2813148_0_0_1"/>
<dbReference type="EMBL" id="KN824871">
    <property type="protein sequence ID" value="KIK99064.1"/>
    <property type="molecule type" value="Genomic_DNA"/>
</dbReference>
<dbReference type="Proteomes" id="UP000054538">
    <property type="component" value="Unassembled WGS sequence"/>
</dbReference>
<gene>
    <name evidence="1" type="ORF">PAXRUDRAFT_823168</name>
</gene>
<evidence type="ECO:0000313" key="1">
    <source>
        <dbReference type="EMBL" id="KIK99064.1"/>
    </source>
</evidence>
<dbReference type="InParanoid" id="A0A0D0E927"/>
<proteinExistence type="predicted"/>
<evidence type="ECO:0000313" key="2">
    <source>
        <dbReference type="Proteomes" id="UP000054538"/>
    </source>
</evidence>
<name>A0A0D0E927_9AGAM</name>
<reference evidence="2" key="2">
    <citation type="submission" date="2015-01" db="EMBL/GenBank/DDBJ databases">
        <title>Evolutionary Origins and Diversification of the Mycorrhizal Mutualists.</title>
        <authorList>
            <consortium name="DOE Joint Genome Institute"/>
            <consortium name="Mycorrhizal Genomics Consortium"/>
            <person name="Kohler A."/>
            <person name="Kuo A."/>
            <person name="Nagy L.G."/>
            <person name="Floudas D."/>
            <person name="Copeland A."/>
            <person name="Barry K.W."/>
            <person name="Cichocki N."/>
            <person name="Veneault-Fourrey C."/>
            <person name="LaButti K."/>
            <person name="Lindquist E.A."/>
            <person name="Lipzen A."/>
            <person name="Lundell T."/>
            <person name="Morin E."/>
            <person name="Murat C."/>
            <person name="Riley R."/>
            <person name="Ohm R."/>
            <person name="Sun H."/>
            <person name="Tunlid A."/>
            <person name="Henrissat B."/>
            <person name="Grigoriev I.V."/>
            <person name="Hibbett D.S."/>
            <person name="Martin F."/>
        </authorList>
    </citation>
    <scope>NUCLEOTIDE SEQUENCE [LARGE SCALE GENOMIC DNA]</scope>
    <source>
        <strain evidence="2">Ve08.2h10</strain>
    </source>
</reference>
<protein>
    <submittedName>
        <fullName evidence="1">Unplaced genomic scaffold scaffold_49, whole genome shotgun sequence</fullName>
    </submittedName>
</protein>
<organism evidence="1 2">
    <name type="scientific">Paxillus rubicundulus Ve08.2h10</name>
    <dbReference type="NCBI Taxonomy" id="930991"/>
    <lineage>
        <taxon>Eukaryota</taxon>
        <taxon>Fungi</taxon>
        <taxon>Dikarya</taxon>
        <taxon>Basidiomycota</taxon>
        <taxon>Agaricomycotina</taxon>
        <taxon>Agaricomycetes</taxon>
        <taxon>Agaricomycetidae</taxon>
        <taxon>Boletales</taxon>
        <taxon>Paxilineae</taxon>
        <taxon>Paxillaceae</taxon>
        <taxon>Paxillus</taxon>
    </lineage>
</organism>
<dbReference type="AlphaFoldDB" id="A0A0D0E927"/>
<sequence>MLAEIELHDDEIEGGRLGFVAEVRYRRRANQAYVARFLFHFGNYEGDLWVLSNSDRSAKLEIQEGLC</sequence>
<reference evidence="1 2" key="1">
    <citation type="submission" date="2014-04" db="EMBL/GenBank/DDBJ databases">
        <authorList>
            <consortium name="DOE Joint Genome Institute"/>
            <person name="Kuo A."/>
            <person name="Kohler A."/>
            <person name="Jargeat P."/>
            <person name="Nagy L.G."/>
            <person name="Floudas D."/>
            <person name="Copeland A."/>
            <person name="Barry K.W."/>
            <person name="Cichocki N."/>
            <person name="Veneault-Fourrey C."/>
            <person name="LaButti K."/>
            <person name="Lindquist E.A."/>
            <person name="Lipzen A."/>
            <person name="Lundell T."/>
            <person name="Morin E."/>
            <person name="Murat C."/>
            <person name="Sun H."/>
            <person name="Tunlid A."/>
            <person name="Henrissat B."/>
            <person name="Grigoriev I.V."/>
            <person name="Hibbett D.S."/>
            <person name="Martin F."/>
            <person name="Nordberg H.P."/>
            <person name="Cantor M.N."/>
            <person name="Hua S.X."/>
        </authorList>
    </citation>
    <scope>NUCLEOTIDE SEQUENCE [LARGE SCALE GENOMIC DNA]</scope>
    <source>
        <strain evidence="1 2">Ve08.2h10</strain>
    </source>
</reference>
<accession>A0A0D0E927</accession>